<dbReference type="PANTHER" id="PTHR36435:SF1">
    <property type="entry name" value="CAAX AMINO TERMINAL PROTEASE FAMILY PROTEIN"/>
    <property type="match status" value="1"/>
</dbReference>
<evidence type="ECO:0000313" key="2">
    <source>
        <dbReference type="EMBL" id="URZ13811.1"/>
    </source>
</evidence>
<organism evidence="2 3">
    <name type="scientific">Clostridium felsineum</name>
    <dbReference type="NCBI Taxonomy" id="36839"/>
    <lineage>
        <taxon>Bacteria</taxon>
        <taxon>Bacillati</taxon>
        <taxon>Bacillota</taxon>
        <taxon>Clostridia</taxon>
        <taxon>Eubacteriales</taxon>
        <taxon>Clostridiaceae</taxon>
        <taxon>Clostridium</taxon>
    </lineage>
</organism>
<dbReference type="GO" id="GO:0004175">
    <property type="term" value="F:endopeptidase activity"/>
    <property type="evidence" value="ECO:0007669"/>
    <property type="project" value="UniProtKB-ARBA"/>
</dbReference>
<proteinExistence type="predicted"/>
<evidence type="ECO:0000313" key="3">
    <source>
        <dbReference type="Proteomes" id="UP000190951"/>
    </source>
</evidence>
<dbReference type="Proteomes" id="UP000190951">
    <property type="component" value="Plasmid p330"/>
</dbReference>
<sequence length="269" mass="29861">MKSNEETNFLQRRFQILLSILIAAAFLFVLRGGRLIYIFKARPSDYDAILMSDSLGIIFAIIVMFLLRKINVLREKKDGILKGLFVGGFLTFICFFSLLAMLTTVQEKKLLPISSIIVFTLSMIAVGMAEEFIFRGIILNLLVDKFGKTTKGIWAAVIVSSVIFGCAHISNVLSGVHLKAAFIQAMGTIAVGALLAAIYLRTRNIWVVIFLHAFMDFSSLIGAGFFGVSSFTGQVNQYGYIKLVSVAIYFIPVFILLRGSKMKEIIENV</sequence>
<geneLocation type="plasmid" evidence="2 3">
    <name>p330</name>
</geneLocation>
<accession>A0A1S8LIE3</accession>
<keyword evidence="3" id="KW-1185">Reference proteome</keyword>
<keyword evidence="2" id="KW-0614">Plasmid</keyword>
<evidence type="ECO:0000259" key="1">
    <source>
        <dbReference type="Pfam" id="PF02517"/>
    </source>
</evidence>
<dbReference type="PANTHER" id="PTHR36435">
    <property type="entry name" value="SLR1288 PROTEIN"/>
    <property type="match status" value="1"/>
</dbReference>
<dbReference type="KEGG" id="crw:CROST_045890"/>
<dbReference type="Pfam" id="PF02517">
    <property type="entry name" value="Rce1-like"/>
    <property type="match status" value="1"/>
</dbReference>
<dbReference type="EMBL" id="CP096984">
    <property type="protein sequence ID" value="URZ13811.1"/>
    <property type="molecule type" value="Genomic_DNA"/>
</dbReference>
<dbReference type="InterPro" id="IPR052710">
    <property type="entry name" value="CAAX_protease"/>
</dbReference>
<reference evidence="2 3" key="1">
    <citation type="submission" date="2022-04" db="EMBL/GenBank/DDBJ databases">
        <title>Genome sequence of C. roseum typestrain.</title>
        <authorList>
            <person name="Poehlein A."/>
            <person name="Schoch T."/>
            <person name="Duerre P."/>
            <person name="Daniel R."/>
        </authorList>
    </citation>
    <scope>NUCLEOTIDE SEQUENCE [LARGE SCALE GENOMIC DNA]</scope>
    <source>
        <strain evidence="2 3">DSM 7320</strain>
        <plasmid evidence="2 3">p330</plasmid>
    </source>
</reference>
<dbReference type="AlphaFoldDB" id="A0A1S8LIE3"/>
<protein>
    <recommendedName>
        <fullName evidence="1">CAAX prenyl protease 2/Lysostaphin resistance protein A-like domain-containing protein</fullName>
    </recommendedName>
</protein>
<gene>
    <name evidence="2" type="ORF">CROST_045890</name>
</gene>
<dbReference type="STRING" id="84029.CROST_11970"/>
<name>A0A1S8LIE3_9CLOT</name>
<dbReference type="RefSeq" id="WP_077836001.1">
    <property type="nucleotide sequence ID" value="NZ_CP096984.1"/>
</dbReference>
<dbReference type="GO" id="GO:0080120">
    <property type="term" value="P:CAAX-box protein maturation"/>
    <property type="evidence" value="ECO:0007669"/>
    <property type="project" value="UniProtKB-ARBA"/>
</dbReference>
<feature type="domain" description="CAAX prenyl protease 2/Lysostaphin resistance protein A-like" evidence="1">
    <location>
        <begin position="114"/>
        <end position="217"/>
    </location>
</feature>
<dbReference type="InterPro" id="IPR003675">
    <property type="entry name" value="Rce1/LyrA-like_dom"/>
</dbReference>